<dbReference type="RefSeq" id="WP_031322212.1">
    <property type="nucleotide sequence ID" value="NZ_CP047166.1"/>
</dbReference>
<evidence type="ECO:0008006" key="4">
    <source>
        <dbReference type="Google" id="ProtNLM"/>
    </source>
</evidence>
<sequence length="121" mass="13237">MKPIAAVLCLAVLTAPAAAQEPDEGLGLMEEGARLFFRGLMSEMDPAIEELEGLADDMLPLLRELRAEMGPAFRTLLEEVDDWSAYRAPEILPNGDIILRRKVPLTPDEAPEVPEDGPVDL</sequence>
<feature type="chain" id="PRO_5045776731" description="AAA+ family ATPase" evidence="1">
    <location>
        <begin position="20"/>
        <end position="121"/>
    </location>
</feature>
<keyword evidence="3" id="KW-1185">Reference proteome</keyword>
<feature type="signal peptide" evidence="1">
    <location>
        <begin position="1"/>
        <end position="19"/>
    </location>
</feature>
<proteinExistence type="predicted"/>
<evidence type="ECO:0000313" key="2">
    <source>
        <dbReference type="EMBL" id="QRF66856.1"/>
    </source>
</evidence>
<accession>A0ABX7FAG9</accession>
<gene>
    <name evidence="2" type="ORF">GQA70_11360</name>
</gene>
<evidence type="ECO:0000256" key="1">
    <source>
        <dbReference type="SAM" id="SignalP"/>
    </source>
</evidence>
<keyword evidence="1" id="KW-0732">Signal</keyword>
<dbReference type="EMBL" id="CP047166">
    <property type="protein sequence ID" value="QRF66856.1"/>
    <property type="molecule type" value="Genomic_DNA"/>
</dbReference>
<reference evidence="2 3" key="1">
    <citation type="submission" date="2019-12" db="EMBL/GenBank/DDBJ databases">
        <title>Complete Genome Sequence of a Quorum-Sensing Bacterium,Rhodobacteraceae bacterium C31, Isolated from a marine microalgae symbiotic bacteria.</title>
        <authorList>
            <person name="Zhang Y."/>
        </authorList>
    </citation>
    <scope>NUCLEOTIDE SEQUENCE [LARGE SCALE GENOMIC DNA]</scope>
    <source>
        <strain evidence="2 3">C31</strain>
    </source>
</reference>
<evidence type="ECO:0000313" key="3">
    <source>
        <dbReference type="Proteomes" id="UP000596387"/>
    </source>
</evidence>
<protein>
    <recommendedName>
        <fullName evidence="4">AAA+ family ATPase</fullName>
    </recommendedName>
</protein>
<organism evidence="2 3">
    <name type="scientific">Ponticoccus alexandrii</name>
    <dbReference type="NCBI Taxonomy" id="1943633"/>
    <lineage>
        <taxon>Bacteria</taxon>
        <taxon>Pseudomonadati</taxon>
        <taxon>Pseudomonadota</taxon>
        <taxon>Alphaproteobacteria</taxon>
        <taxon>Rhodobacterales</taxon>
        <taxon>Roseobacteraceae</taxon>
        <taxon>Ponticoccus</taxon>
    </lineage>
</organism>
<name>A0ABX7FAG9_9RHOB</name>
<dbReference type="Proteomes" id="UP000596387">
    <property type="component" value="Chromosome"/>
</dbReference>